<dbReference type="Proteomes" id="UP001333110">
    <property type="component" value="Unassembled WGS sequence"/>
</dbReference>
<organism evidence="2 3">
    <name type="scientific">Mycteria americana</name>
    <name type="common">Wood stork</name>
    <dbReference type="NCBI Taxonomy" id="33587"/>
    <lineage>
        <taxon>Eukaryota</taxon>
        <taxon>Metazoa</taxon>
        <taxon>Chordata</taxon>
        <taxon>Craniata</taxon>
        <taxon>Vertebrata</taxon>
        <taxon>Euteleostomi</taxon>
        <taxon>Archelosauria</taxon>
        <taxon>Archosauria</taxon>
        <taxon>Dinosauria</taxon>
        <taxon>Saurischia</taxon>
        <taxon>Theropoda</taxon>
        <taxon>Coelurosauria</taxon>
        <taxon>Aves</taxon>
        <taxon>Neognathae</taxon>
        <taxon>Neoaves</taxon>
        <taxon>Aequornithes</taxon>
        <taxon>Ciconiiformes</taxon>
        <taxon>Ciconiidae</taxon>
        <taxon>Mycteria</taxon>
    </lineage>
</organism>
<comment type="caution">
    <text evidence="2">The sequence shown here is derived from an EMBL/GenBank/DDBJ whole genome shotgun (WGS) entry which is preliminary data.</text>
</comment>
<evidence type="ECO:0000313" key="3">
    <source>
        <dbReference type="Proteomes" id="UP001333110"/>
    </source>
</evidence>
<proteinExistence type="predicted"/>
<gene>
    <name evidence="2" type="ORF">QYF61_021067</name>
</gene>
<dbReference type="AlphaFoldDB" id="A0AAN7S9J1"/>
<feature type="non-terminal residue" evidence="2">
    <location>
        <position position="239"/>
    </location>
</feature>
<evidence type="ECO:0000313" key="2">
    <source>
        <dbReference type="EMBL" id="KAK4832220.1"/>
    </source>
</evidence>
<dbReference type="EMBL" id="JAUNZN010000001">
    <property type="protein sequence ID" value="KAK4832220.1"/>
    <property type="molecule type" value="Genomic_DNA"/>
</dbReference>
<reference evidence="2 3" key="1">
    <citation type="journal article" date="2023" name="J. Hered.">
        <title>Chromosome-level genome of the wood stork (Mycteria americana) provides insight into avian chromosome evolution.</title>
        <authorList>
            <person name="Flamio R. Jr."/>
            <person name="Ramstad K.M."/>
        </authorList>
    </citation>
    <scope>NUCLEOTIDE SEQUENCE [LARGE SCALE GENOMIC DNA]</scope>
    <source>
        <strain evidence="2">JAX WOST 10</strain>
    </source>
</reference>
<name>A0AAN7S9J1_MYCAM</name>
<accession>A0AAN7S9J1</accession>
<sequence>MPIRAMSSQFLQENAVGNDVKGFTKGQVIKSQTKLPVASRSGPSGWKRPLRSSSPTVNLALPSPPLNMSLSTTSTRLLNTSRDGNSTTSLGSLFQCLTTLSVNKFFLISNLNPPWCNLRPFPLVLSLVTWEKRPTPTWLQPPYRQLKRAGRFPLSLLFSRLNNPRSSYDLCSRPFTSFDIETVRGPKLSSGFEVQPHQCQAQGDDHFPSPASHTISDTSQDAIGLLGYLSTLLAHIHMI</sequence>
<evidence type="ECO:0000256" key="1">
    <source>
        <dbReference type="SAM" id="MobiDB-lite"/>
    </source>
</evidence>
<keyword evidence="3" id="KW-1185">Reference proteome</keyword>
<protein>
    <submittedName>
        <fullName evidence="2">Uncharacterized protein</fullName>
    </submittedName>
</protein>
<feature type="region of interest" description="Disordered" evidence="1">
    <location>
        <begin position="34"/>
        <end position="55"/>
    </location>
</feature>